<protein>
    <submittedName>
        <fullName evidence="4">NmrA family protein</fullName>
    </submittedName>
</protein>
<dbReference type="EMBL" id="LSBJ02000007">
    <property type="protein sequence ID" value="OAQ61731.1"/>
    <property type="molecule type" value="Genomic_DNA"/>
</dbReference>
<dbReference type="Gene3D" id="3.40.50.720">
    <property type="entry name" value="NAD(P)-binding Rossmann-like Domain"/>
    <property type="match status" value="1"/>
</dbReference>
<dbReference type="STRING" id="1380566.A0A179F8X2"/>
<evidence type="ECO:0000313" key="5">
    <source>
        <dbReference type="Proteomes" id="UP000078397"/>
    </source>
</evidence>
<dbReference type="OrthoDB" id="300709at2759"/>
<dbReference type="AlphaFoldDB" id="A0A179F8X2"/>
<sequence length="331" mass="35251">MSPKIITVYGATGNQGGSVVNSLLGNKSGNFKIRGITRNPDSDKAKALAARGVEIVKADGLVKEQMVAAFKGTWAVFLNTNSPDPIFHQPGGISESDHGKEVVDAAFEAGAEVLLYSGTSSPAKITNGAIVSEGMDEKYAIAEYAKSKGFKSAVNVGTGWYLENHFNPEFTGLLGGLPYTEDEEGYLTLSMPNWGGDNTIPFISIADDYGDIVHGVLLNPEAYNGQFVQSISQLATPVELAAAVEKATGKKSRFNEIKDWKTFETYGDPEVETVKNLFGFVNYTGGHYFGVPSDITLSRKLKADAAAAKGLGAEDGKLTTVDQFAKKVLSA</sequence>
<dbReference type="InterPro" id="IPR051164">
    <property type="entry name" value="NmrA-like_oxidored"/>
</dbReference>
<reference evidence="4 5" key="1">
    <citation type="journal article" date="2016" name="PLoS Pathog.">
        <title>Biosynthesis of antibiotic leucinostatins in bio-control fungus Purpureocillium lilacinum and their inhibition on phytophthora revealed by genome mining.</title>
        <authorList>
            <person name="Wang G."/>
            <person name="Liu Z."/>
            <person name="Lin R."/>
            <person name="Li E."/>
            <person name="Mao Z."/>
            <person name="Ling J."/>
            <person name="Yang Y."/>
            <person name="Yin W.B."/>
            <person name="Xie B."/>
        </authorList>
    </citation>
    <scope>NUCLEOTIDE SEQUENCE [LARGE SCALE GENOMIC DNA]</scope>
    <source>
        <strain evidence="4">170</strain>
    </source>
</reference>
<dbReference type="GeneID" id="28852044"/>
<dbReference type="PANTHER" id="PTHR42748:SF31">
    <property type="entry name" value="NMRA-LIKE DOMAIN-CONTAINING PROTEIN-RELATED"/>
    <property type="match status" value="1"/>
</dbReference>
<dbReference type="CDD" id="cd05251">
    <property type="entry name" value="NmrA_like_SDR_a"/>
    <property type="match status" value="1"/>
</dbReference>
<proteinExistence type="inferred from homology"/>
<dbReference type="InterPro" id="IPR036291">
    <property type="entry name" value="NAD(P)-bd_dom_sf"/>
</dbReference>
<dbReference type="RefSeq" id="XP_018139435.1">
    <property type="nucleotide sequence ID" value="XM_018288050.1"/>
</dbReference>
<organism evidence="4 5">
    <name type="scientific">Pochonia chlamydosporia 170</name>
    <dbReference type="NCBI Taxonomy" id="1380566"/>
    <lineage>
        <taxon>Eukaryota</taxon>
        <taxon>Fungi</taxon>
        <taxon>Dikarya</taxon>
        <taxon>Ascomycota</taxon>
        <taxon>Pezizomycotina</taxon>
        <taxon>Sordariomycetes</taxon>
        <taxon>Hypocreomycetidae</taxon>
        <taxon>Hypocreales</taxon>
        <taxon>Clavicipitaceae</taxon>
        <taxon>Pochonia</taxon>
    </lineage>
</organism>
<dbReference type="PANTHER" id="PTHR42748">
    <property type="entry name" value="NITROGEN METABOLITE REPRESSION PROTEIN NMRA FAMILY MEMBER"/>
    <property type="match status" value="1"/>
</dbReference>
<name>A0A179F8X2_METCM</name>
<dbReference type="KEGG" id="pchm:VFPPC_09529"/>
<evidence type="ECO:0000259" key="3">
    <source>
        <dbReference type="Pfam" id="PF05368"/>
    </source>
</evidence>
<gene>
    <name evidence="4" type="ORF">VFPPC_09529</name>
</gene>
<keyword evidence="5" id="KW-1185">Reference proteome</keyword>
<dbReference type="Proteomes" id="UP000078397">
    <property type="component" value="Unassembled WGS sequence"/>
</dbReference>
<evidence type="ECO:0000256" key="2">
    <source>
        <dbReference type="ARBA" id="ARBA00022857"/>
    </source>
</evidence>
<comment type="similarity">
    <text evidence="1">Belongs to the NmrA-type oxidoreductase family.</text>
</comment>
<evidence type="ECO:0000256" key="1">
    <source>
        <dbReference type="ARBA" id="ARBA00006328"/>
    </source>
</evidence>
<comment type="caution">
    <text evidence="4">The sequence shown here is derived from an EMBL/GenBank/DDBJ whole genome shotgun (WGS) entry which is preliminary data.</text>
</comment>
<dbReference type="Pfam" id="PF05368">
    <property type="entry name" value="NmrA"/>
    <property type="match status" value="1"/>
</dbReference>
<evidence type="ECO:0000313" key="4">
    <source>
        <dbReference type="EMBL" id="OAQ61731.1"/>
    </source>
</evidence>
<dbReference type="Gene3D" id="3.90.25.10">
    <property type="entry name" value="UDP-galactose 4-epimerase, domain 1"/>
    <property type="match status" value="1"/>
</dbReference>
<dbReference type="InterPro" id="IPR008030">
    <property type="entry name" value="NmrA-like"/>
</dbReference>
<keyword evidence="2" id="KW-0521">NADP</keyword>
<dbReference type="SUPFAM" id="SSF51735">
    <property type="entry name" value="NAD(P)-binding Rossmann-fold domains"/>
    <property type="match status" value="1"/>
</dbReference>
<feature type="domain" description="NmrA-like" evidence="3">
    <location>
        <begin position="4"/>
        <end position="285"/>
    </location>
</feature>
<dbReference type="GO" id="GO:0005634">
    <property type="term" value="C:nucleus"/>
    <property type="evidence" value="ECO:0007669"/>
    <property type="project" value="TreeGrafter"/>
</dbReference>
<accession>A0A179F8X2</accession>